<feature type="domain" description="EGF-like" evidence="8">
    <location>
        <begin position="194"/>
        <end position="240"/>
    </location>
</feature>
<evidence type="ECO:0000259" key="8">
    <source>
        <dbReference type="PROSITE" id="PS50026"/>
    </source>
</evidence>
<dbReference type="Pfam" id="PF00066">
    <property type="entry name" value="Notch"/>
    <property type="match status" value="2"/>
</dbReference>
<feature type="disulfide bond" evidence="5">
    <location>
        <begin position="402"/>
        <end position="411"/>
    </location>
</feature>
<feature type="compositionally biased region" description="Low complexity" evidence="6">
    <location>
        <begin position="1330"/>
        <end position="1355"/>
    </location>
</feature>
<dbReference type="PRINTS" id="PR01983">
    <property type="entry name" value="NOTCH"/>
</dbReference>
<keyword evidence="5" id="KW-0245">EGF-like domain</keyword>
<feature type="domain" description="EGF-like" evidence="8">
    <location>
        <begin position="373"/>
        <end position="412"/>
    </location>
</feature>
<evidence type="ECO:0000256" key="6">
    <source>
        <dbReference type="SAM" id="MobiDB-lite"/>
    </source>
</evidence>
<feature type="disulfide bond" evidence="5">
    <location>
        <begin position="358"/>
        <end position="367"/>
    </location>
</feature>
<evidence type="ECO:0000256" key="5">
    <source>
        <dbReference type="PROSITE-ProRule" id="PRU00076"/>
    </source>
</evidence>
<proteinExistence type="predicted"/>
<dbReference type="Pfam" id="PF12796">
    <property type="entry name" value="Ank_2"/>
    <property type="match status" value="2"/>
</dbReference>
<keyword evidence="4" id="KW-0040">ANK repeat</keyword>
<keyword evidence="7" id="KW-0812">Transmembrane</keyword>
<keyword evidence="7" id="KW-1133">Transmembrane helix</keyword>
<dbReference type="PROSITE" id="PS50026">
    <property type="entry name" value="EGF_3"/>
    <property type="match status" value="6"/>
</dbReference>
<feature type="domain" description="EGF-like" evidence="8">
    <location>
        <begin position="329"/>
        <end position="368"/>
    </location>
</feature>
<reference evidence="10" key="1">
    <citation type="submission" date="2023-03" db="EMBL/GenBank/DDBJ databases">
        <authorList>
            <person name="Steffen K."/>
            <person name="Cardenas P."/>
        </authorList>
    </citation>
    <scope>NUCLEOTIDE SEQUENCE</scope>
</reference>
<feature type="transmembrane region" description="Helical" evidence="7">
    <location>
        <begin position="644"/>
        <end position="667"/>
    </location>
</feature>
<dbReference type="PROSITE" id="PS50088">
    <property type="entry name" value="ANK_REPEAT"/>
    <property type="match status" value="4"/>
</dbReference>
<dbReference type="SUPFAM" id="SSF57196">
    <property type="entry name" value="EGF/Laminin"/>
    <property type="match status" value="4"/>
</dbReference>
<comment type="caution">
    <text evidence="5">Lacks conserved residue(s) required for the propagation of feature annotation.</text>
</comment>
<feature type="repeat" description="ANK" evidence="4">
    <location>
        <begin position="972"/>
        <end position="1004"/>
    </location>
</feature>
<feature type="region of interest" description="Disordered" evidence="6">
    <location>
        <begin position="1329"/>
        <end position="1373"/>
    </location>
</feature>
<keyword evidence="11" id="KW-1185">Reference proteome</keyword>
<dbReference type="InterPro" id="IPR002110">
    <property type="entry name" value="Ankyrin_rpt"/>
</dbReference>
<dbReference type="Gene3D" id="1.25.40.20">
    <property type="entry name" value="Ankyrin repeat-containing domain"/>
    <property type="match status" value="2"/>
</dbReference>
<dbReference type="Gene3D" id="2.10.25.10">
    <property type="entry name" value="Laminin"/>
    <property type="match status" value="5"/>
</dbReference>
<evidence type="ECO:0000313" key="11">
    <source>
        <dbReference type="Proteomes" id="UP001174909"/>
    </source>
</evidence>
<dbReference type="PROSITE" id="PS50297">
    <property type="entry name" value="ANK_REP_REGION"/>
    <property type="match status" value="3"/>
</dbReference>
<dbReference type="CDD" id="cd00054">
    <property type="entry name" value="EGF_CA"/>
    <property type="match status" value="3"/>
</dbReference>
<dbReference type="FunFam" id="2.10.25.10:FF:000125">
    <property type="entry name" value="Neurogenic locus notch protein-like"/>
    <property type="match status" value="1"/>
</dbReference>
<feature type="disulfide bond" evidence="5">
    <location>
        <begin position="230"/>
        <end position="239"/>
    </location>
</feature>
<evidence type="ECO:0000256" key="4">
    <source>
        <dbReference type="PROSITE-ProRule" id="PRU00023"/>
    </source>
</evidence>
<feature type="region of interest" description="Disordered" evidence="6">
    <location>
        <begin position="1231"/>
        <end position="1288"/>
    </location>
</feature>
<dbReference type="InterPro" id="IPR001881">
    <property type="entry name" value="EGF-like_Ca-bd_dom"/>
</dbReference>
<feature type="disulfide bond" evidence="5">
    <location>
        <begin position="182"/>
        <end position="191"/>
    </location>
</feature>
<dbReference type="Gene3D" id="4.10.470.20">
    <property type="match status" value="1"/>
</dbReference>
<dbReference type="InterPro" id="IPR036770">
    <property type="entry name" value="Ankyrin_rpt-contain_sf"/>
</dbReference>
<dbReference type="PANTHER" id="PTHR24033:SF151">
    <property type="entry name" value="NOTCH 2"/>
    <property type="match status" value="1"/>
</dbReference>
<feature type="disulfide bond" evidence="5">
    <location>
        <begin position="159"/>
        <end position="169"/>
    </location>
</feature>
<dbReference type="EMBL" id="CASHTH010001979">
    <property type="protein sequence ID" value="CAI8022803.1"/>
    <property type="molecule type" value="Genomic_DNA"/>
</dbReference>
<feature type="region of interest" description="Disordered" evidence="6">
    <location>
        <begin position="1388"/>
        <end position="1407"/>
    </location>
</feature>
<keyword evidence="2 5" id="KW-1015">Disulfide bond</keyword>
<dbReference type="SUPFAM" id="SSF48403">
    <property type="entry name" value="Ankyrin repeat"/>
    <property type="match status" value="1"/>
</dbReference>
<dbReference type="InterPro" id="IPR000742">
    <property type="entry name" value="EGF"/>
</dbReference>
<dbReference type="Proteomes" id="UP001174909">
    <property type="component" value="Unassembled WGS sequence"/>
</dbReference>
<feature type="repeat" description="ANK" evidence="4">
    <location>
        <begin position="1040"/>
        <end position="1072"/>
    </location>
</feature>
<feature type="compositionally biased region" description="Low complexity" evidence="6">
    <location>
        <begin position="838"/>
        <end position="854"/>
    </location>
</feature>
<evidence type="ECO:0000259" key="9">
    <source>
        <dbReference type="PROSITE" id="PS50258"/>
    </source>
</evidence>
<keyword evidence="7" id="KW-0472">Membrane</keyword>
<dbReference type="SMART" id="SM00004">
    <property type="entry name" value="NL"/>
    <property type="match status" value="2"/>
</dbReference>
<dbReference type="Pfam" id="PF13857">
    <property type="entry name" value="Ank_5"/>
    <property type="match status" value="1"/>
</dbReference>
<dbReference type="SMART" id="SM00181">
    <property type="entry name" value="EGF"/>
    <property type="match status" value="8"/>
</dbReference>
<dbReference type="InterPro" id="IPR051830">
    <property type="entry name" value="NOTCH_homolog"/>
</dbReference>
<dbReference type="SMART" id="SM00179">
    <property type="entry name" value="EGF_CA"/>
    <property type="match status" value="3"/>
</dbReference>
<organism evidence="10 11">
    <name type="scientific">Geodia barretti</name>
    <name type="common">Barrett's horny sponge</name>
    <dbReference type="NCBI Taxonomy" id="519541"/>
    <lineage>
        <taxon>Eukaryota</taxon>
        <taxon>Metazoa</taxon>
        <taxon>Porifera</taxon>
        <taxon>Demospongiae</taxon>
        <taxon>Heteroscleromorpha</taxon>
        <taxon>Tetractinellida</taxon>
        <taxon>Astrophorina</taxon>
        <taxon>Geodiidae</taxon>
        <taxon>Geodia</taxon>
    </lineage>
</organism>
<comment type="caution">
    <text evidence="10">The sequence shown here is derived from an EMBL/GenBank/DDBJ whole genome shotgun (WGS) entry which is preliminary data.</text>
</comment>
<feature type="repeat" description="ANK" evidence="4">
    <location>
        <begin position="913"/>
        <end position="945"/>
    </location>
</feature>
<evidence type="ECO:0000256" key="1">
    <source>
        <dbReference type="ARBA" id="ARBA00022737"/>
    </source>
</evidence>
<feature type="region of interest" description="Disordered" evidence="6">
    <location>
        <begin position="838"/>
        <end position="863"/>
    </location>
</feature>
<dbReference type="GO" id="GO:0005509">
    <property type="term" value="F:calcium ion binding"/>
    <property type="evidence" value="ECO:0007669"/>
    <property type="project" value="InterPro"/>
</dbReference>
<feature type="region of interest" description="Disordered" evidence="6">
    <location>
        <begin position="685"/>
        <end position="706"/>
    </location>
</feature>
<accession>A0AA35S530</accession>
<sequence>MDPTLVRWAIPAMDLLATTLPVADTSASAWTGNGASVANTPYVRLWRNTSCPLPDDRCAWKQDLCNGRGTCIWDDDFDTTYRSRCLCEPGWDSSNNCRKANGVRMQCKNNGACGDYGECVYILPEDYDGEDEELIFEDYECICDGEHQGRNCSESFDICSPDPCVSGTCNATHDGHYFKCICPHNRTGHLCENFIDPCASLACQNGGNCTTLVPPNPDGSYSSPEAWCSCCTGFTGGRCEMSTDNHTLCRPNPCRNGGKCQLLSDTSYKCECGEEYTGVNCELPNLCHEGQTTCNSDTTEVCLVAQDDGEVKQVCICTDGWGGDTCTEDVDECLGSSAPLCLNGGTCVNNLGGHSCRCTPEYTGPECKDYVPQPVNCSSTNQMCKNGGECMDQGPGVMVCNCTKGFTGDFCEIVACQHDYCEERGRNSQCDLECFNEECGYDGREGLCLPNNTQDPWENCPQPAHCRQRANNSQCDPDCNTRDCLYDFHECVPSPEECPADITANTPSPTHTQLRDRVVVYILGSAGQTLSQNKDAQRRFEEAIGAITNTNPVIETVELLSEKQGEEEKIDVPEGQNLYRVTLRLDTEYCSDQCINSVEEAVKFLNAYYASGNKDIAGFSYVRSDTAEEGPTEGPTTGTTSSTVTAIVVTFIVVAFLGVFVVGGVLVGKKRKVIRAKIFYPGQSQVDDSTHDRSPPNKKRKVAQTDLASGTLVSSTEESSITCATCIFARGLPVRRGTTSEMVPKLQKWKGSSKITWADYKVPVGDSPGHDPSDVAVVSQIGKDSRKWNYLHYSAVRNPEIMRGLLEKCRGDDSKKWDVNTPGPGGYTPLMLAVTQKSSDSFPLPSRSSSSSESSGEHTEHNGLLFSPMTKAMQFVPHSDTSSPSGSFTGSPFNCSVDVLLSTRVKLDATNDYGRTGLHLAAVCARGDYVKKLLAAGANPNVQDNWGQSALHRCNRSCCRGSLSDINLKSDGGITPLMDAVKTTNMYMVKQLVKKNADISLADYEGRTAVHWAAMTENVEALKLLIRQGPDTIKDTQDNKGQTALFLACREGATECTRHLLDVFANATLLDNLDRSPMTIAFERQHLYIMEMLKSHGPYHYQLPASGRHGTTVPHHVQMAHQHHEMALRQQQQMSQQQAYAAYPHPPTSHHNMMVEMQSMPPALEHYPGPEMQLPPRGQTFGDVGYPVSSSMDLGLPGSASFKQMNTSLFFSNHATENGGVHTPTAAIPQHFYPPSTSSQLPVTSAEHPSPPTTYHQHSSPPTLVPTTMSDLQPTAIPTSYSQPHPVSCGVDPTTASYSAYPTSAGHFPVTSSTSDSEQRMVSELITSISDSSPPQQQLHSPPQQQPHSASSVHSNRSPSAFYPSPPNSDTLQHSSEVAQQNGLMAGAYHHASPPSLTPSPEGRDETQHNITTIEGLVQQHDYPSVLYGGAADSYNYGGIRFTQDYSTETTV</sequence>
<dbReference type="PANTHER" id="PTHR24033">
    <property type="entry name" value="EGF-LIKE DOMAIN-CONTAINING PROTEIN"/>
    <property type="match status" value="1"/>
</dbReference>
<dbReference type="PROSITE" id="PS01186">
    <property type="entry name" value="EGF_2"/>
    <property type="match status" value="3"/>
</dbReference>
<feature type="compositionally biased region" description="Polar residues" evidence="6">
    <location>
        <begin position="1253"/>
        <end position="1285"/>
    </location>
</feature>
<evidence type="ECO:0000256" key="2">
    <source>
        <dbReference type="ARBA" id="ARBA00023157"/>
    </source>
</evidence>
<evidence type="ECO:0000256" key="3">
    <source>
        <dbReference type="ARBA" id="ARBA00023180"/>
    </source>
</evidence>
<feature type="domain" description="EGF-like" evidence="8">
    <location>
        <begin position="54"/>
        <end position="98"/>
    </location>
</feature>
<evidence type="ECO:0000256" key="7">
    <source>
        <dbReference type="SAM" id="Phobius"/>
    </source>
</evidence>
<name>A0AA35S530_GEOBA</name>
<gene>
    <name evidence="10" type="ORF">GBAR_LOCUS13352</name>
</gene>
<dbReference type="PROSITE" id="PS50258">
    <property type="entry name" value="LNR"/>
    <property type="match status" value="1"/>
</dbReference>
<feature type="domain" description="EGF-like" evidence="8">
    <location>
        <begin position="155"/>
        <end position="192"/>
    </location>
</feature>
<keyword evidence="1" id="KW-0677">Repeat</keyword>
<feature type="repeat" description="ANK" evidence="4">
    <location>
        <begin position="1005"/>
        <end position="1037"/>
    </location>
</feature>
<protein>
    <submittedName>
        <fullName evidence="10">Neurogenic locus notch homolog protein 2</fullName>
    </submittedName>
</protein>
<evidence type="ECO:0000313" key="10">
    <source>
        <dbReference type="EMBL" id="CAI8022803.1"/>
    </source>
</evidence>
<dbReference type="PROSITE" id="PS00022">
    <property type="entry name" value="EGF_1"/>
    <property type="match status" value="6"/>
</dbReference>
<feature type="disulfide bond" evidence="5">
    <location>
        <begin position="272"/>
        <end position="281"/>
    </location>
</feature>
<feature type="domain" description="LNR" evidence="9">
    <location>
        <begin position="460"/>
        <end position="501"/>
    </location>
</feature>
<feature type="domain" description="EGF-like" evidence="8">
    <location>
        <begin position="245"/>
        <end position="282"/>
    </location>
</feature>
<keyword evidence="3" id="KW-0325">Glycoprotein</keyword>
<dbReference type="InterPro" id="IPR000800">
    <property type="entry name" value="Notch_dom"/>
</dbReference>
<dbReference type="Pfam" id="PF00008">
    <property type="entry name" value="EGF"/>
    <property type="match status" value="2"/>
</dbReference>
<dbReference type="SMART" id="SM00248">
    <property type="entry name" value="ANK"/>
    <property type="match status" value="5"/>
</dbReference>